<comment type="caution">
    <text evidence="5">The sequence shown here is derived from an EMBL/GenBank/DDBJ whole genome shotgun (WGS) entry which is preliminary data.</text>
</comment>
<dbReference type="EMBL" id="LGUT01002490">
    <property type="protein sequence ID" value="KOG86995.1"/>
    <property type="molecule type" value="Genomic_DNA"/>
</dbReference>
<dbReference type="PANTHER" id="PTHR43775">
    <property type="entry name" value="FATTY ACID SYNTHASE"/>
    <property type="match status" value="1"/>
</dbReference>
<name>A0ABR5J0Q8_9ACTN</name>
<evidence type="ECO:0000259" key="4">
    <source>
        <dbReference type="PROSITE" id="PS52019"/>
    </source>
</evidence>
<comment type="caution">
    <text evidence="3">Lacks conserved residue(s) required for the propagation of feature annotation.</text>
</comment>
<feature type="domain" description="PKS/mFAS DH" evidence="4">
    <location>
        <begin position="1"/>
        <end position="174"/>
    </location>
</feature>
<evidence type="ECO:0000256" key="1">
    <source>
        <dbReference type="ARBA" id="ARBA00022679"/>
    </source>
</evidence>
<evidence type="ECO:0000313" key="6">
    <source>
        <dbReference type="Proteomes" id="UP000037020"/>
    </source>
</evidence>
<dbReference type="Gene3D" id="3.10.129.110">
    <property type="entry name" value="Polyketide synthase dehydratase"/>
    <property type="match status" value="1"/>
</dbReference>
<evidence type="ECO:0000313" key="5">
    <source>
        <dbReference type="EMBL" id="KOG86995.1"/>
    </source>
</evidence>
<reference evidence="5 6" key="1">
    <citation type="submission" date="2015-07" db="EMBL/GenBank/DDBJ databases">
        <authorList>
            <person name="Ju K.-S."/>
            <person name="Doroghazi J.R."/>
            <person name="Metcalf W.W."/>
        </authorList>
    </citation>
    <scope>NUCLEOTIDE SEQUENCE [LARGE SCALE GENOMIC DNA]</scope>
    <source>
        <strain evidence="5 6">NRRL B-3589</strain>
    </source>
</reference>
<feature type="region of interest" description="N-terminal hotdog fold" evidence="3">
    <location>
        <begin position="1"/>
        <end position="26"/>
    </location>
</feature>
<evidence type="ECO:0000256" key="3">
    <source>
        <dbReference type="PROSITE-ProRule" id="PRU01363"/>
    </source>
</evidence>
<feature type="non-terminal residue" evidence="5">
    <location>
        <position position="222"/>
    </location>
</feature>
<protein>
    <recommendedName>
        <fullName evidence="4">PKS/mFAS DH domain-containing protein</fullName>
    </recommendedName>
</protein>
<dbReference type="InterPro" id="IPR050091">
    <property type="entry name" value="PKS_NRPS_Biosynth_Enz"/>
</dbReference>
<dbReference type="InterPro" id="IPR049551">
    <property type="entry name" value="PKS_DH_C"/>
</dbReference>
<dbReference type="InterPro" id="IPR049900">
    <property type="entry name" value="PKS_mFAS_DH"/>
</dbReference>
<keyword evidence="1" id="KW-0808">Transferase</keyword>
<dbReference type="Pfam" id="PF14765">
    <property type="entry name" value="PS-DH"/>
    <property type="match status" value="1"/>
</dbReference>
<dbReference type="PANTHER" id="PTHR43775:SF51">
    <property type="entry name" value="INACTIVE PHENOLPHTHIOCEROL SYNTHESIS POLYKETIDE SYNTHASE TYPE I PKS1-RELATED"/>
    <property type="match status" value="1"/>
</dbReference>
<accession>A0ABR5J0Q8</accession>
<organism evidence="5 6">
    <name type="scientific">Streptomyces varsoviensis</name>
    <dbReference type="NCBI Taxonomy" id="67373"/>
    <lineage>
        <taxon>Bacteria</taxon>
        <taxon>Bacillati</taxon>
        <taxon>Actinomycetota</taxon>
        <taxon>Actinomycetes</taxon>
        <taxon>Kitasatosporales</taxon>
        <taxon>Streptomycetaceae</taxon>
        <taxon>Streptomyces</taxon>
    </lineage>
</organism>
<dbReference type="InterPro" id="IPR042104">
    <property type="entry name" value="PKS_dehydratase_sf"/>
</dbReference>
<keyword evidence="2" id="KW-0511">Multifunctional enzyme</keyword>
<dbReference type="Proteomes" id="UP000037020">
    <property type="component" value="Unassembled WGS sequence"/>
</dbReference>
<feature type="region of interest" description="C-terminal hotdog fold" evidence="3">
    <location>
        <begin position="40"/>
        <end position="174"/>
    </location>
</feature>
<keyword evidence="6" id="KW-1185">Reference proteome</keyword>
<proteinExistence type="predicted"/>
<sequence length="222" mass="23202">MYKRQGLDTAWPRHAGGFVSPTAGVSHDDPELAEWPPAGVEEVDVSDLYETFAAAGYGYGPVFRGLKAAWLRDGEVFAEVALPERVADAGAYGMHPALLDAALHAIAVTGDARDVIPFAWSGVRLHAVGASALRVRLTPVGTDTFALLVADGTGRPVLSVDSLALRSATAQQIAASAPRAHDSLYEIEWTSAGEVEVSEPTGWANLGGTAPMTGTAYDGFPA</sequence>
<gene>
    <name evidence="5" type="ORF">ADK38_27900</name>
</gene>
<evidence type="ECO:0000256" key="2">
    <source>
        <dbReference type="ARBA" id="ARBA00023268"/>
    </source>
</evidence>
<dbReference type="PROSITE" id="PS52019">
    <property type="entry name" value="PKS_MFAS_DH"/>
    <property type="match status" value="1"/>
</dbReference>